<feature type="region of interest" description="Disordered" evidence="1">
    <location>
        <begin position="1"/>
        <end position="132"/>
    </location>
</feature>
<organism evidence="2 3">
    <name type="scientific">Thermomonospora cellulosilytica</name>
    <dbReference type="NCBI Taxonomy" id="1411118"/>
    <lineage>
        <taxon>Bacteria</taxon>
        <taxon>Bacillati</taxon>
        <taxon>Actinomycetota</taxon>
        <taxon>Actinomycetes</taxon>
        <taxon>Streptosporangiales</taxon>
        <taxon>Thermomonosporaceae</taxon>
        <taxon>Thermomonospora</taxon>
    </lineage>
</organism>
<sequence length="132" mass="14252">MSGRPPARKHPETMEPHLDGQSGTDGGGVPHSARIRNHRPGGEDDFEIDRIVGEQVAREFQGRAVEARDRRRSASPARHRAAQGLEPVEPGLSRRTAGVPGRRSTRMTAGSRASGSPERPAGPEQDPARSPR</sequence>
<feature type="compositionally biased region" description="Basic and acidic residues" evidence="1">
    <location>
        <begin position="48"/>
        <end position="69"/>
    </location>
</feature>
<feature type="compositionally biased region" description="Basic residues" evidence="1">
    <location>
        <begin position="70"/>
        <end position="81"/>
    </location>
</feature>
<dbReference type="Proteomes" id="UP000539313">
    <property type="component" value="Unassembled WGS sequence"/>
</dbReference>
<dbReference type="Gene3D" id="3.40.50.150">
    <property type="entry name" value="Vaccinia Virus protein VP39"/>
    <property type="match status" value="1"/>
</dbReference>
<dbReference type="RefSeq" id="WP_182706162.1">
    <property type="nucleotide sequence ID" value="NZ_JACJII010000001.1"/>
</dbReference>
<feature type="compositionally biased region" description="Basic and acidic residues" evidence="1">
    <location>
        <begin position="9"/>
        <end position="18"/>
    </location>
</feature>
<dbReference type="EMBL" id="JACJII010000001">
    <property type="protein sequence ID" value="MBA9004829.1"/>
    <property type="molecule type" value="Genomic_DNA"/>
</dbReference>
<dbReference type="AlphaFoldDB" id="A0A7W3R9N8"/>
<dbReference type="InterPro" id="IPR029063">
    <property type="entry name" value="SAM-dependent_MTases_sf"/>
</dbReference>
<comment type="caution">
    <text evidence="2">The sequence shown here is derived from an EMBL/GenBank/DDBJ whole genome shotgun (WGS) entry which is preliminary data.</text>
</comment>
<gene>
    <name evidence="2" type="ORF">HNR21_003711</name>
</gene>
<protein>
    <submittedName>
        <fullName evidence="2">Uncharacterized protein</fullName>
    </submittedName>
</protein>
<evidence type="ECO:0000313" key="2">
    <source>
        <dbReference type="EMBL" id="MBA9004829.1"/>
    </source>
</evidence>
<evidence type="ECO:0000256" key="1">
    <source>
        <dbReference type="SAM" id="MobiDB-lite"/>
    </source>
</evidence>
<keyword evidence="3" id="KW-1185">Reference proteome</keyword>
<accession>A0A7W3R9N8</accession>
<reference evidence="2 3" key="1">
    <citation type="submission" date="2020-08" db="EMBL/GenBank/DDBJ databases">
        <title>Sequencing the genomes of 1000 actinobacteria strains.</title>
        <authorList>
            <person name="Klenk H.-P."/>
        </authorList>
    </citation>
    <scope>NUCLEOTIDE SEQUENCE [LARGE SCALE GENOMIC DNA]</scope>
    <source>
        <strain evidence="2 3">DSM 45823</strain>
    </source>
</reference>
<proteinExistence type="predicted"/>
<evidence type="ECO:0000313" key="3">
    <source>
        <dbReference type="Proteomes" id="UP000539313"/>
    </source>
</evidence>
<name>A0A7W3R9N8_9ACTN</name>